<comment type="caution">
    <text evidence="2">The sequence shown here is derived from an EMBL/GenBank/DDBJ whole genome shotgun (WGS) entry which is preliminary data.</text>
</comment>
<proteinExistence type="predicted"/>
<evidence type="ECO:0000259" key="1">
    <source>
        <dbReference type="Pfam" id="PF12146"/>
    </source>
</evidence>
<dbReference type="Gene3D" id="3.40.50.1820">
    <property type="entry name" value="alpha/beta hydrolase"/>
    <property type="match status" value="1"/>
</dbReference>
<dbReference type="NCBIfam" id="TIGR03100">
    <property type="entry name" value="hydr1_PEP"/>
    <property type="match status" value="1"/>
</dbReference>
<accession>A0A099KSV1</accession>
<organism evidence="2 3">
    <name type="scientific">Colwellia psychrerythraea</name>
    <name type="common">Vibrio psychroerythus</name>
    <dbReference type="NCBI Taxonomy" id="28229"/>
    <lineage>
        <taxon>Bacteria</taxon>
        <taxon>Pseudomonadati</taxon>
        <taxon>Pseudomonadota</taxon>
        <taxon>Gammaproteobacteria</taxon>
        <taxon>Alteromonadales</taxon>
        <taxon>Colwelliaceae</taxon>
        <taxon>Colwellia</taxon>
    </lineage>
</organism>
<gene>
    <name evidence="2" type="ORF">ND2E_2976</name>
</gene>
<reference evidence="2 3" key="1">
    <citation type="submission" date="2014-08" db="EMBL/GenBank/DDBJ databases">
        <title>Genomic and Phenotypic Diversity of Colwellia psychrerythraea strains from Disparate Marine Basins.</title>
        <authorList>
            <person name="Techtmann S.M."/>
            <person name="Stelling S.C."/>
            <person name="Utturkar S.M."/>
            <person name="Alshibli N."/>
            <person name="Harris A."/>
            <person name="Brown S.D."/>
            <person name="Hazen T.C."/>
        </authorList>
    </citation>
    <scope>NUCLEOTIDE SEQUENCE [LARGE SCALE GENOMIC DNA]</scope>
    <source>
        <strain evidence="2 3">ND2E</strain>
    </source>
</reference>
<dbReference type="EMBL" id="JQED01000017">
    <property type="protein sequence ID" value="KGJ92728.1"/>
    <property type="molecule type" value="Genomic_DNA"/>
</dbReference>
<sequence length="282" mass="31923">MSEQGVVFNSNGKQLVAIEHLPELVEQEKPKKGMIIVVGGPQTRVGSHRLFVYLARTLAKKGVTVFRFDYSGAGDSEGTVSTFSDIQDDIDAAIKTFQLRHSDITDLALWGLCDAASAILLYLSEKPEQAKIKRIFLVNPWVRQAQTQAKAYLRGYYIKRFLSKNFWQKLLAGKIKTKSTLSDIQKLHQQSQTNNISNKQGNFVTEMLRGLNQFSGTCDILLSGNDLTADEFKLLIKIDKHWRHAMARATINKQTIDHTDHTFSHRDKQIELIRLVCNAFAK</sequence>
<dbReference type="Pfam" id="PF12146">
    <property type="entry name" value="Hydrolase_4"/>
    <property type="match status" value="1"/>
</dbReference>
<name>A0A099KSV1_COLPS</name>
<evidence type="ECO:0000313" key="3">
    <source>
        <dbReference type="Proteomes" id="UP000029843"/>
    </source>
</evidence>
<dbReference type="OrthoDB" id="249225at2"/>
<dbReference type="Proteomes" id="UP000029843">
    <property type="component" value="Unassembled WGS sequence"/>
</dbReference>
<dbReference type="InterPro" id="IPR022742">
    <property type="entry name" value="Hydrolase_4"/>
</dbReference>
<evidence type="ECO:0000313" key="2">
    <source>
        <dbReference type="EMBL" id="KGJ92728.1"/>
    </source>
</evidence>
<dbReference type="GO" id="GO:0016787">
    <property type="term" value="F:hydrolase activity"/>
    <property type="evidence" value="ECO:0007669"/>
    <property type="project" value="UniProtKB-KW"/>
</dbReference>
<protein>
    <submittedName>
        <fullName evidence="2">Hydrolase, exosortase system type 1 associated protein</fullName>
    </submittedName>
</protein>
<feature type="domain" description="Serine aminopeptidase S33" evidence="1">
    <location>
        <begin position="49"/>
        <end position="211"/>
    </location>
</feature>
<dbReference type="SUPFAM" id="SSF53474">
    <property type="entry name" value="alpha/beta-Hydrolases"/>
    <property type="match status" value="1"/>
</dbReference>
<dbReference type="InterPro" id="IPR029058">
    <property type="entry name" value="AB_hydrolase_fold"/>
</dbReference>
<dbReference type="AlphaFoldDB" id="A0A099KSV1"/>
<dbReference type="InterPro" id="IPR017531">
    <property type="entry name" value="Hydrolase-1_PEP"/>
</dbReference>
<keyword evidence="2" id="KW-0378">Hydrolase</keyword>
<dbReference type="PATRIC" id="fig|28229.4.peg.2019"/>
<dbReference type="RefSeq" id="WP_033093708.1">
    <property type="nucleotide sequence ID" value="NZ_JQED01000017.1"/>
</dbReference>